<dbReference type="EMBL" id="LT598653">
    <property type="protein sequence ID" value="SBV31619.1"/>
    <property type="molecule type" value="Genomic_DNA"/>
</dbReference>
<feature type="chain" id="PRO_5013074105" evidence="1">
    <location>
        <begin position="25"/>
        <end position="254"/>
    </location>
</feature>
<protein>
    <submittedName>
        <fullName evidence="2">Uncharacterized protein</fullName>
    </submittedName>
</protein>
<gene>
    <name evidence="2" type="ORF">SPPYR_0499</name>
</gene>
<sequence length="254" mass="27239">MYKVSILAVVGASVLAVLSSAAQAQSRALNTVWLIQPATETPGERSVGYAEWVLKQTLLPEGLFRLDGDAGPAGGASKFTVGTQLIEVRTEGAIVACDAIARRQKLIGASQYCLVDYDRDGKFDGMFAVANISKGGGMPTIQGQYPKKAKAIVPVAYSRLDPAELATHYFVGIRNAGKAALYDRQNFQICYGSESATDCLTDWDYTSASVFPASIELLGAKLTALSREDGKVRVRIDATMPSQPFGIISSYKIR</sequence>
<proteinExistence type="predicted"/>
<keyword evidence="1" id="KW-0732">Signal</keyword>
<feature type="signal peptide" evidence="1">
    <location>
        <begin position="1"/>
        <end position="24"/>
    </location>
</feature>
<evidence type="ECO:0000313" key="2">
    <source>
        <dbReference type="EMBL" id="SBV31619.1"/>
    </source>
</evidence>
<accession>A0A1Y5PNM7</accession>
<name>A0A1Y5PNM7_9SPHN</name>
<dbReference type="AlphaFoldDB" id="A0A1Y5PNM7"/>
<reference evidence="2" key="1">
    <citation type="submission" date="2016-03" db="EMBL/GenBank/DDBJ databases">
        <authorList>
            <person name="Ploux O."/>
        </authorList>
    </citation>
    <scope>NUCLEOTIDE SEQUENCE</scope>
    <source>
        <strain evidence="2">UC10</strain>
    </source>
</reference>
<organism evidence="2">
    <name type="scientific">uncultured Sphingopyxis sp</name>
    <dbReference type="NCBI Taxonomy" id="310581"/>
    <lineage>
        <taxon>Bacteria</taxon>
        <taxon>Pseudomonadati</taxon>
        <taxon>Pseudomonadota</taxon>
        <taxon>Alphaproteobacteria</taxon>
        <taxon>Sphingomonadales</taxon>
        <taxon>Sphingomonadaceae</taxon>
        <taxon>Sphingopyxis</taxon>
        <taxon>environmental samples</taxon>
    </lineage>
</organism>
<evidence type="ECO:0000256" key="1">
    <source>
        <dbReference type="SAM" id="SignalP"/>
    </source>
</evidence>
<dbReference type="KEGG" id="sphu:SPPYR_0499"/>